<gene>
    <name evidence="2" type="ORF">SAMN02746065_107178</name>
</gene>
<reference evidence="2 3" key="1">
    <citation type="submission" date="2017-04" db="EMBL/GenBank/DDBJ databases">
        <authorList>
            <person name="Afonso C.L."/>
            <person name="Miller P.J."/>
            <person name="Scott M.A."/>
            <person name="Spackman E."/>
            <person name="Goraichik I."/>
            <person name="Dimitrov K.M."/>
            <person name="Suarez D.L."/>
            <person name="Swayne D.E."/>
        </authorList>
    </citation>
    <scope>NUCLEOTIDE SEQUENCE [LARGE SCALE GENOMIC DNA]</scope>
    <source>
        <strain evidence="2 3">DSM 3385</strain>
    </source>
</reference>
<dbReference type="AlphaFoldDB" id="A0A1W2B9P2"/>
<name>A0A1W2B9P2_9BACT</name>
<dbReference type="STRING" id="1121400.SAMN02746065_107178"/>
<organism evidence="2 3">
    <name type="scientific">Desulfocicer vacuolatum DSM 3385</name>
    <dbReference type="NCBI Taxonomy" id="1121400"/>
    <lineage>
        <taxon>Bacteria</taxon>
        <taxon>Pseudomonadati</taxon>
        <taxon>Thermodesulfobacteriota</taxon>
        <taxon>Desulfobacteria</taxon>
        <taxon>Desulfobacterales</taxon>
        <taxon>Desulfobacteraceae</taxon>
        <taxon>Desulfocicer</taxon>
    </lineage>
</organism>
<evidence type="ECO:0000313" key="2">
    <source>
        <dbReference type="EMBL" id="SMC69695.1"/>
    </source>
</evidence>
<evidence type="ECO:0000256" key="1">
    <source>
        <dbReference type="SAM" id="MobiDB-lite"/>
    </source>
</evidence>
<keyword evidence="3" id="KW-1185">Reference proteome</keyword>
<feature type="region of interest" description="Disordered" evidence="1">
    <location>
        <begin position="1"/>
        <end position="37"/>
    </location>
</feature>
<accession>A0A1W2B9P2</accession>
<protein>
    <submittedName>
        <fullName evidence="2">Uncharacterized protein</fullName>
    </submittedName>
</protein>
<proteinExistence type="predicted"/>
<dbReference type="EMBL" id="FWXY01000007">
    <property type="protein sequence ID" value="SMC69695.1"/>
    <property type="molecule type" value="Genomic_DNA"/>
</dbReference>
<evidence type="ECO:0000313" key="3">
    <source>
        <dbReference type="Proteomes" id="UP000192418"/>
    </source>
</evidence>
<dbReference type="Proteomes" id="UP000192418">
    <property type="component" value="Unassembled WGS sequence"/>
</dbReference>
<sequence>MSYDHSIVAPGKTGETVLSQSSEPLTPPHDGDFLPAGDATITRSVKAKGCAGAQGSGGKLDSALLCAYSVCV</sequence>